<organism evidence="4 5">
    <name type="scientific">Rubroshorea leprosula</name>
    <dbReference type="NCBI Taxonomy" id="152421"/>
    <lineage>
        <taxon>Eukaryota</taxon>
        <taxon>Viridiplantae</taxon>
        <taxon>Streptophyta</taxon>
        <taxon>Embryophyta</taxon>
        <taxon>Tracheophyta</taxon>
        <taxon>Spermatophyta</taxon>
        <taxon>Magnoliopsida</taxon>
        <taxon>eudicotyledons</taxon>
        <taxon>Gunneridae</taxon>
        <taxon>Pentapetalae</taxon>
        <taxon>rosids</taxon>
        <taxon>malvids</taxon>
        <taxon>Malvales</taxon>
        <taxon>Dipterocarpaceae</taxon>
        <taxon>Rubroshorea</taxon>
    </lineage>
</organism>
<keyword evidence="5" id="KW-1185">Reference proteome</keyword>
<dbReference type="Proteomes" id="UP001054252">
    <property type="component" value="Unassembled WGS sequence"/>
</dbReference>
<feature type="compositionally biased region" description="Basic residues" evidence="3">
    <location>
        <begin position="144"/>
        <end position="158"/>
    </location>
</feature>
<reference evidence="4 5" key="1">
    <citation type="journal article" date="2021" name="Commun. Biol.">
        <title>The genome of Shorea leprosula (Dipterocarpaceae) highlights the ecological relevance of drought in aseasonal tropical rainforests.</title>
        <authorList>
            <person name="Ng K.K.S."/>
            <person name="Kobayashi M.J."/>
            <person name="Fawcett J.A."/>
            <person name="Hatakeyama M."/>
            <person name="Paape T."/>
            <person name="Ng C.H."/>
            <person name="Ang C.C."/>
            <person name="Tnah L.H."/>
            <person name="Lee C.T."/>
            <person name="Nishiyama T."/>
            <person name="Sese J."/>
            <person name="O'Brien M.J."/>
            <person name="Copetti D."/>
            <person name="Mohd Noor M.I."/>
            <person name="Ong R.C."/>
            <person name="Putra M."/>
            <person name="Sireger I.Z."/>
            <person name="Indrioko S."/>
            <person name="Kosugi Y."/>
            <person name="Izuno A."/>
            <person name="Isagi Y."/>
            <person name="Lee S.L."/>
            <person name="Shimizu K.K."/>
        </authorList>
    </citation>
    <scope>NUCLEOTIDE SEQUENCE [LARGE SCALE GENOMIC DNA]</scope>
    <source>
        <strain evidence="4">214</strain>
    </source>
</reference>
<keyword evidence="2" id="KW-0131">Cell cycle</keyword>
<evidence type="ECO:0000256" key="2">
    <source>
        <dbReference type="ARBA" id="ARBA00023306"/>
    </source>
</evidence>
<gene>
    <name evidence="4" type="ORF">SLEP1_g17780</name>
</gene>
<dbReference type="GO" id="GO:0032875">
    <property type="term" value="P:regulation of DNA endoreduplication"/>
    <property type="evidence" value="ECO:0007669"/>
    <property type="project" value="InterPro"/>
</dbReference>
<dbReference type="GO" id="GO:0004860">
    <property type="term" value="F:protein kinase inhibitor activity"/>
    <property type="evidence" value="ECO:0007669"/>
    <property type="project" value="UniProtKB-KW"/>
</dbReference>
<comment type="caution">
    <text evidence="4">The sequence shown here is derived from an EMBL/GenBank/DDBJ whole genome shotgun (WGS) entry which is preliminary data.</text>
</comment>
<dbReference type="EMBL" id="BPVZ01000024">
    <property type="protein sequence ID" value="GKV05814.1"/>
    <property type="molecule type" value="Genomic_DNA"/>
</dbReference>
<dbReference type="PANTHER" id="PTHR33142:SF65">
    <property type="entry name" value="CYCLIN-DEPENDENT PROTEIN KINASE INHIBITOR SMR2-LIKE"/>
    <property type="match status" value="1"/>
</dbReference>
<keyword evidence="1" id="KW-0649">Protein kinase inhibitor</keyword>
<evidence type="ECO:0000313" key="5">
    <source>
        <dbReference type="Proteomes" id="UP001054252"/>
    </source>
</evidence>
<sequence>MFAEFNEFSVLGMLNSEIFLVKEQAEGIQFDISKRPSLEFQDECPHAATSVLIGIPQEQGEVEEERGGAVISTEPTILSPNFTEDAKEEEEHDAAVPEESGNIGKLSLGQLDDVTVGEEDDGFKTPTSPGHKITAVKQCPPAPRKPKSSIPSRKRRRQQVVLDVTEELESLFPKPDLHRKIRKVRREEN</sequence>
<evidence type="ECO:0000256" key="1">
    <source>
        <dbReference type="ARBA" id="ARBA00023013"/>
    </source>
</evidence>
<dbReference type="GO" id="GO:0005634">
    <property type="term" value="C:nucleus"/>
    <property type="evidence" value="ECO:0007669"/>
    <property type="project" value="TreeGrafter"/>
</dbReference>
<dbReference type="InterPro" id="IPR040389">
    <property type="entry name" value="SMR"/>
</dbReference>
<name>A0AAV5J5X1_9ROSI</name>
<feature type="region of interest" description="Disordered" evidence="3">
    <location>
        <begin position="58"/>
        <end position="158"/>
    </location>
</feature>
<accession>A0AAV5J5X1</accession>
<evidence type="ECO:0000313" key="4">
    <source>
        <dbReference type="EMBL" id="GKV05814.1"/>
    </source>
</evidence>
<evidence type="ECO:0000256" key="3">
    <source>
        <dbReference type="SAM" id="MobiDB-lite"/>
    </source>
</evidence>
<protein>
    <submittedName>
        <fullName evidence="4">Uncharacterized protein</fullName>
    </submittedName>
</protein>
<dbReference type="PANTHER" id="PTHR33142">
    <property type="entry name" value="CYCLIN-DEPENDENT PROTEIN KINASE INHIBITOR SMR13"/>
    <property type="match status" value="1"/>
</dbReference>
<proteinExistence type="predicted"/>
<feature type="compositionally biased region" description="Polar residues" evidence="3">
    <location>
        <begin position="73"/>
        <end position="82"/>
    </location>
</feature>
<dbReference type="AlphaFoldDB" id="A0AAV5J5X1"/>